<dbReference type="Gene3D" id="3.40.50.1000">
    <property type="entry name" value="HAD superfamily/HAD-like"/>
    <property type="match status" value="1"/>
</dbReference>
<dbReference type="PROSITE" id="PS01229">
    <property type="entry name" value="COF_2"/>
    <property type="match status" value="1"/>
</dbReference>
<dbReference type="GO" id="GO:0005829">
    <property type="term" value="C:cytosol"/>
    <property type="evidence" value="ECO:0007669"/>
    <property type="project" value="TreeGrafter"/>
</dbReference>
<dbReference type="EMBL" id="JAGZGG010000002">
    <property type="protein sequence ID" value="MBS5331113.1"/>
    <property type="molecule type" value="Genomic_DNA"/>
</dbReference>
<accession>A0A943HGM5</accession>
<dbReference type="InterPro" id="IPR006379">
    <property type="entry name" value="HAD-SF_hydro_IIB"/>
</dbReference>
<dbReference type="Proteomes" id="UP000759273">
    <property type="component" value="Unassembled WGS sequence"/>
</dbReference>
<dbReference type="InterPro" id="IPR036412">
    <property type="entry name" value="HAD-like_sf"/>
</dbReference>
<dbReference type="AlphaFoldDB" id="A0A943HGM5"/>
<evidence type="ECO:0000313" key="1">
    <source>
        <dbReference type="EMBL" id="MBS5331113.1"/>
    </source>
</evidence>
<dbReference type="NCBIfam" id="TIGR00099">
    <property type="entry name" value="Cof-subfamily"/>
    <property type="match status" value="1"/>
</dbReference>
<comment type="caution">
    <text evidence="1">The sequence shown here is derived from an EMBL/GenBank/DDBJ whole genome shotgun (WGS) entry which is preliminary data.</text>
</comment>
<dbReference type="InterPro" id="IPR000150">
    <property type="entry name" value="Cof"/>
</dbReference>
<organism evidence="1 2">
    <name type="scientific">Subdoligranulum variabile</name>
    <dbReference type="NCBI Taxonomy" id="214851"/>
    <lineage>
        <taxon>Bacteria</taxon>
        <taxon>Bacillati</taxon>
        <taxon>Bacillota</taxon>
        <taxon>Clostridia</taxon>
        <taxon>Eubacteriales</taxon>
        <taxon>Oscillospiraceae</taxon>
        <taxon>Subdoligranulum</taxon>
    </lineage>
</organism>
<dbReference type="Gene3D" id="3.30.1240.10">
    <property type="match status" value="1"/>
</dbReference>
<dbReference type="GO" id="GO:0000287">
    <property type="term" value="F:magnesium ion binding"/>
    <property type="evidence" value="ECO:0007669"/>
    <property type="project" value="TreeGrafter"/>
</dbReference>
<dbReference type="SUPFAM" id="SSF56784">
    <property type="entry name" value="HAD-like"/>
    <property type="match status" value="1"/>
</dbReference>
<reference evidence="1" key="1">
    <citation type="submission" date="2021-02" db="EMBL/GenBank/DDBJ databases">
        <title>Infant gut strain persistence is associated with maternal origin, phylogeny, and functional potential including surface adhesion and iron acquisition.</title>
        <authorList>
            <person name="Lou Y.C."/>
        </authorList>
    </citation>
    <scope>NUCLEOTIDE SEQUENCE</scope>
    <source>
        <strain evidence="1">L3_101_000M1_dasL3_101_000M1_concoct_87</strain>
    </source>
</reference>
<dbReference type="SFLD" id="SFLDG01140">
    <property type="entry name" value="C2.B:_Phosphomannomutase_and_P"/>
    <property type="match status" value="1"/>
</dbReference>
<sequence length="274" mass="29271">MQDIRLVALDLDGTVFNDKKEITPRTLAAIRTACERGVAVLPATGRTASGVPEAFTAIPGVRYALTSNGASVVDLQTGEQLVNQPFKTEDALKIYDILAGGAGMMSIFIGGKSYTTRENAEQHMDMVPENLRTYFRTTRLEVADMHKTLRDHAHEIEKYSMIYATEAECDAAWHEVLAACPGMELTSSLPCNMEINAPGVTKGSGLMALARTLGLTRAQVMAVGDSGNDCAMIEAAGLGVAMGNATDDIKKIADVTTDDNNHDGVAAAIENYVL</sequence>
<dbReference type="GO" id="GO:0016791">
    <property type="term" value="F:phosphatase activity"/>
    <property type="evidence" value="ECO:0007669"/>
    <property type="project" value="TreeGrafter"/>
</dbReference>
<gene>
    <name evidence="1" type="ORF">KHY36_01115</name>
</gene>
<dbReference type="Pfam" id="PF08282">
    <property type="entry name" value="Hydrolase_3"/>
    <property type="match status" value="1"/>
</dbReference>
<dbReference type="NCBIfam" id="TIGR01484">
    <property type="entry name" value="HAD-SF-IIB"/>
    <property type="match status" value="1"/>
</dbReference>
<protein>
    <submittedName>
        <fullName evidence="1">HAD family phosphatase</fullName>
    </submittedName>
</protein>
<proteinExistence type="predicted"/>
<dbReference type="CDD" id="cd07516">
    <property type="entry name" value="HAD_Pase"/>
    <property type="match status" value="1"/>
</dbReference>
<name>A0A943HGM5_9FIRM</name>
<dbReference type="SFLD" id="SFLDS00003">
    <property type="entry name" value="Haloacid_Dehalogenase"/>
    <property type="match status" value="1"/>
</dbReference>
<dbReference type="PANTHER" id="PTHR10000">
    <property type="entry name" value="PHOSPHOSERINE PHOSPHATASE"/>
    <property type="match status" value="1"/>
</dbReference>
<evidence type="ECO:0000313" key="2">
    <source>
        <dbReference type="Proteomes" id="UP000759273"/>
    </source>
</evidence>
<dbReference type="InterPro" id="IPR023214">
    <property type="entry name" value="HAD_sf"/>
</dbReference>
<dbReference type="PANTHER" id="PTHR10000:SF8">
    <property type="entry name" value="HAD SUPERFAMILY HYDROLASE-LIKE, TYPE 3"/>
    <property type="match status" value="1"/>
</dbReference>